<evidence type="ECO:0000313" key="4">
    <source>
        <dbReference type="Proteomes" id="UP001161757"/>
    </source>
</evidence>
<dbReference type="EMBL" id="JAJGCB010000001">
    <property type="protein sequence ID" value="KAJ8995965.1"/>
    <property type="molecule type" value="Genomic_DNA"/>
</dbReference>
<evidence type="ECO:0000256" key="1">
    <source>
        <dbReference type="ARBA" id="ARBA00038454"/>
    </source>
</evidence>
<dbReference type="Pfam" id="PF13185">
    <property type="entry name" value="GAF_2"/>
    <property type="match status" value="1"/>
</dbReference>
<name>A0AAN6F5H7_EXODE</name>
<proteinExistence type="inferred from homology"/>
<accession>A0AAN6F5H7</accession>
<dbReference type="SMART" id="SM00065">
    <property type="entry name" value="GAF"/>
    <property type="match status" value="1"/>
</dbReference>
<protein>
    <recommendedName>
        <fullName evidence="2">GAF domain-containing protein</fullName>
    </recommendedName>
</protein>
<dbReference type="AlphaFoldDB" id="A0AAN6F5H7"/>
<dbReference type="GO" id="GO:0033745">
    <property type="term" value="F:L-methionine-(R)-S-oxide reductase activity"/>
    <property type="evidence" value="ECO:0007669"/>
    <property type="project" value="TreeGrafter"/>
</dbReference>
<gene>
    <name evidence="3" type="ORF">HRR80_000712</name>
</gene>
<evidence type="ECO:0000259" key="2">
    <source>
        <dbReference type="SMART" id="SM00065"/>
    </source>
</evidence>
<comment type="caution">
    <text evidence="3">The sequence shown here is derived from an EMBL/GenBank/DDBJ whole genome shotgun (WGS) entry which is preliminary data.</text>
</comment>
<dbReference type="InterPro" id="IPR003018">
    <property type="entry name" value="GAF"/>
</dbReference>
<reference evidence="3" key="1">
    <citation type="submission" date="2023-01" db="EMBL/GenBank/DDBJ databases">
        <title>Exophiala dermititidis isolated from Cystic Fibrosis Patient.</title>
        <authorList>
            <person name="Kurbessoian T."/>
            <person name="Crocker A."/>
            <person name="Murante D."/>
            <person name="Hogan D.A."/>
            <person name="Stajich J.E."/>
        </authorList>
    </citation>
    <scope>NUCLEOTIDE SEQUENCE</scope>
    <source>
        <strain evidence="3">Ex8</strain>
    </source>
</reference>
<evidence type="ECO:0000313" key="3">
    <source>
        <dbReference type="EMBL" id="KAJ8995965.1"/>
    </source>
</evidence>
<dbReference type="InterPro" id="IPR000614">
    <property type="entry name" value="FRMsr_CS"/>
</dbReference>
<dbReference type="PROSITE" id="PS01320">
    <property type="entry name" value="UPF0067"/>
    <property type="match status" value="1"/>
</dbReference>
<dbReference type="Proteomes" id="UP001161757">
    <property type="component" value="Unassembled WGS sequence"/>
</dbReference>
<comment type="similarity">
    <text evidence="1">Belongs to the free Met sulfoxide reductase family.</text>
</comment>
<sequence>MVSIRLPVLPFPLPTPFIGHHYIPPTAHRVEIFSPQAHLVHYPTSTHSHIHLQPHADAAKFAGGIDKPTAYAQLLDSLSALVVDQRNWVANTANAASLLWHLYHSLPAPSSSVNWSGFYVLDPRDPDGQQLILGPFMGKVACQTIRFGKGVCGAAAQQGRTVLVRDVDEFPGHIACDGDSRSEIVVPIKVDGKVVGVIDVDCAEVGGFGEADKTGLEAVADLLARSCDW</sequence>
<dbReference type="Gene3D" id="3.30.450.40">
    <property type="match status" value="1"/>
</dbReference>
<dbReference type="InterPro" id="IPR051330">
    <property type="entry name" value="Phosphatase_reg/MetRdx"/>
</dbReference>
<dbReference type="GO" id="GO:0005829">
    <property type="term" value="C:cytosol"/>
    <property type="evidence" value="ECO:0007669"/>
    <property type="project" value="TreeGrafter"/>
</dbReference>
<dbReference type="PANTHER" id="PTHR21021:SF15">
    <property type="entry name" value="FREE METHIONINE-R-SULFOXIDE REDUCTASE"/>
    <property type="match status" value="1"/>
</dbReference>
<dbReference type="InterPro" id="IPR029016">
    <property type="entry name" value="GAF-like_dom_sf"/>
</dbReference>
<organism evidence="3 4">
    <name type="scientific">Exophiala dermatitidis</name>
    <name type="common">Black yeast-like fungus</name>
    <name type="synonym">Wangiella dermatitidis</name>
    <dbReference type="NCBI Taxonomy" id="5970"/>
    <lineage>
        <taxon>Eukaryota</taxon>
        <taxon>Fungi</taxon>
        <taxon>Dikarya</taxon>
        <taxon>Ascomycota</taxon>
        <taxon>Pezizomycotina</taxon>
        <taxon>Eurotiomycetes</taxon>
        <taxon>Chaetothyriomycetidae</taxon>
        <taxon>Chaetothyriales</taxon>
        <taxon>Herpotrichiellaceae</taxon>
        <taxon>Exophiala</taxon>
    </lineage>
</organism>
<dbReference type="PANTHER" id="PTHR21021">
    <property type="entry name" value="GAF/PUTATIVE CYTOSKELETAL PROTEIN"/>
    <property type="match status" value="1"/>
</dbReference>
<feature type="domain" description="GAF" evidence="2">
    <location>
        <begin position="77"/>
        <end position="228"/>
    </location>
</feature>
<dbReference type="SUPFAM" id="SSF55781">
    <property type="entry name" value="GAF domain-like"/>
    <property type="match status" value="1"/>
</dbReference>
<dbReference type="FunFam" id="3.30.450.40:FF:000008">
    <property type="entry name" value="GAF domain-containing proteins"/>
    <property type="match status" value="1"/>
</dbReference>